<organism evidence="1 2">
    <name type="scientific">Micromonospora polyrhachis</name>
    <dbReference type="NCBI Taxonomy" id="1282883"/>
    <lineage>
        <taxon>Bacteria</taxon>
        <taxon>Bacillati</taxon>
        <taxon>Actinomycetota</taxon>
        <taxon>Actinomycetes</taxon>
        <taxon>Micromonosporales</taxon>
        <taxon>Micromonosporaceae</taxon>
        <taxon>Micromonospora</taxon>
    </lineage>
</organism>
<dbReference type="AlphaFoldDB" id="A0A7W7SUU8"/>
<keyword evidence="2" id="KW-1185">Reference proteome</keyword>
<protein>
    <submittedName>
        <fullName evidence="1">Uncharacterized protein</fullName>
    </submittedName>
</protein>
<dbReference type="EMBL" id="JACHJW010000001">
    <property type="protein sequence ID" value="MBB4960732.1"/>
    <property type="molecule type" value="Genomic_DNA"/>
</dbReference>
<dbReference type="RefSeq" id="WP_312882329.1">
    <property type="nucleotide sequence ID" value="NZ_JACHJW010000001.1"/>
</dbReference>
<dbReference type="InterPro" id="IPR025363">
    <property type="entry name" value="DUF4267"/>
</dbReference>
<proteinExistence type="predicted"/>
<sequence length="58" mass="6120">MFAGLIGVGIIFMGAYAFWAPQAAAGFGIPDTPVKDPNFQAWLSVKAVRDIASGPPPW</sequence>
<comment type="caution">
    <text evidence="1">The sequence shown here is derived from an EMBL/GenBank/DDBJ whole genome shotgun (WGS) entry which is preliminary data.</text>
</comment>
<dbReference type="Pfam" id="PF14087">
    <property type="entry name" value="DUF4267"/>
    <property type="match status" value="1"/>
</dbReference>
<evidence type="ECO:0000313" key="2">
    <source>
        <dbReference type="Proteomes" id="UP000578819"/>
    </source>
</evidence>
<accession>A0A7W7SUU8</accession>
<evidence type="ECO:0000313" key="1">
    <source>
        <dbReference type="EMBL" id="MBB4960732.1"/>
    </source>
</evidence>
<reference evidence="1 2" key="1">
    <citation type="submission" date="2020-08" db="EMBL/GenBank/DDBJ databases">
        <title>Sequencing the genomes of 1000 actinobacteria strains.</title>
        <authorList>
            <person name="Klenk H.-P."/>
        </authorList>
    </citation>
    <scope>NUCLEOTIDE SEQUENCE [LARGE SCALE GENOMIC DNA]</scope>
    <source>
        <strain evidence="1 2">DSM 45886</strain>
    </source>
</reference>
<name>A0A7W7SUU8_9ACTN</name>
<dbReference type="Proteomes" id="UP000578819">
    <property type="component" value="Unassembled WGS sequence"/>
</dbReference>
<gene>
    <name evidence="1" type="ORF">FHR38_004465</name>
</gene>